<dbReference type="Gene3D" id="3.40.50.970">
    <property type="match status" value="1"/>
</dbReference>
<dbReference type="EMBL" id="UINC01058723">
    <property type="protein sequence ID" value="SVB81313.1"/>
    <property type="molecule type" value="Genomic_DNA"/>
</dbReference>
<evidence type="ECO:0000313" key="3">
    <source>
        <dbReference type="EMBL" id="SVB81313.1"/>
    </source>
</evidence>
<evidence type="ECO:0000256" key="1">
    <source>
        <dbReference type="ARBA" id="ARBA00007812"/>
    </source>
</evidence>
<dbReference type="GO" id="GO:0009097">
    <property type="term" value="P:isoleucine biosynthetic process"/>
    <property type="evidence" value="ECO:0007669"/>
    <property type="project" value="TreeGrafter"/>
</dbReference>
<feature type="domain" description="Thiamine pyrophosphate enzyme N-terminal TPP-binding" evidence="2">
    <location>
        <begin position="3"/>
        <end position="109"/>
    </location>
</feature>
<dbReference type="PANTHER" id="PTHR18968">
    <property type="entry name" value="THIAMINE PYROPHOSPHATE ENZYMES"/>
    <property type="match status" value="1"/>
</dbReference>
<dbReference type="GO" id="GO:0009099">
    <property type="term" value="P:L-valine biosynthetic process"/>
    <property type="evidence" value="ECO:0007669"/>
    <property type="project" value="TreeGrafter"/>
</dbReference>
<dbReference type="CDD" id="cd07035">
    <property type="entry name" value="TPP_PYR_POX_like"/>
    <property type="match status" value="1"/>
</dbReference>
<accession>A0A382H3G6</accession>
<comment type="similarity">
    <text evidence="1">Belongs to the TPP enzyme family.</text>
</comment>
<dbReference type="PANTHER" id="PTHR18968:SF13">
    <property type="entry name" value="ACETOLACTATE SYNTHASE CATALYTIC SUBUNIT, MITOCHONDRIAL"/>
    <property type="match status" value="1"/>
</dbReference>
<feature type="non-terminal residue" evidence="3">
    <location>
        <position position="184"/>
    </location>
</feature>
<dbReference type="InterPro" id="IPR029061">
    <property type="entry name" value="THDP-binding"/>
</dbReference>
<dbReference type="GO" id="GO:0003984">
    <property type="term" value="F:acetolactate synthase activity"/>
    <property type="evidence" value="ECO:0007669"/>
    <property type="project" value="TreeGrafter"/>
</dbReference>
<sequence length="184" mass="19154">MLTCGEATMRLLAAYGIDTVFGIPGVHTLDFCRGLADGPITHVQVRNEQGAGFMADGYARASGRCGVALVISGPGVTNALTAIGQAWADSTPVLLLSSETDSSTHGRGWGCLHEIPDQPAVTAPLTALSARANHPDDVPVLLAEAFGIFATQRPRPVHLSIPIDVLAMPVDPEDPAWLPVSLPG</sequence>
<protein>
    <recommendedName>
        <fullName evidence="2">Thiamine pyrophosphate enzyme N-terminal TPP-binding domain-containing protein</fullName>
    </recommendedName>
</protein>
<dbReference type="Pfam" id="PF02776">
    <property type="entry name" value="TPP_enzyme_N"/>
    <property type="match status" value="1"/>
</dbReference>
<dbReference type="GO" id="GO:0005948">
    <property type="term" value="C:acetolactate synthase complex"/>
    <property type="evidence" value="ECO:0007669"/>
    <property type="project" value="TreeGrafter"/>
</dbReference>
<dbReference type="GO" id="GO:0050660">
    <property type="term" value="F:flavin adenine dinucleotide binding"/>
    <property type="evidence" value="ECO:0007669"/>
    <property type="project" value="TreeGrafter"/>
</dbReference>
<dbReference type="GO" id="GO:0030976">
    <property type="term" value="F:thiamine pyrophosphate binding"/>
    <property type="evidence" value="ECO:0007669"/>
    <property type="project" value="InterPro"/>
</dbReference>
<gene>
    <name evidence="3" type="ORF">METZ01_LOCUS234167</name>
</gene>
<reference evidence="3" key="1">
    <citation type="submission" date="2018-05" db="EMBL/GenBank/DDBJ databases">
        <authorList>
            <person name="Lanie J.A."/>
            <person name="Ng W.-L."/>
            <person name="Kazmierczak K.M."/>
            <person name="Andrzejewski T.M."/>
            <person name="Davidsen T.M."/>
            <person name="Wayne K.J."/>
            <person name="Tettelin H."/>
            <person name="Glass J.I."/>
            <person name="Rusch D."/>
            <person name="Podicherti R."/>
            <person name="Tsui H.-C.T."/>
            <person name="Winkler M.E."/>
        </authorList>
    </citation>
    <scope>NUCLEOTIDE SEQUENCE</scope>
</reference>
<evidence type="ECO:0000259" key="2">
    <source>
        <dbReference type="Pfam" id="PF02776"/>
    </source>
</evidence>
<dbReference type="InterPro" id="IPR012001">
    <property type="entry name" value="Thiamin_PyroP_enz_TPP-bd_dom"/>
</dbReference>
<name>A0A382H3G6_9ZZZZ</name>
<dbReference type="InterPro" id="IPR045229">
    <property type="entry name" value="TPP_enz"/>
</dbReference>
<proteinExistence type="inferred from homology"/>
<dbReference type="AlphaFoldDB" id="A0A382H3G6"/>
<dbReference type="SUPFAM" id="SSF52518">
    <property type="entry name" value="Thiamin diphosphate-binding fold (THDP-binding)"/>
    <property type="match status" value="1"/>
</dbReference>
<dbReference type="FunFam" id="3.40.50.970:FF:000007">
    <property type="entry name" value="Acetolactate synthase"/>
    <property type="match status" value="1"/>
</dbReference>
<organism evidence="3">
    <name type="scientific">marine metagenome</name>
    <dbReference type="NCBI Taxonomy" id="408172"/>
    <lineage>
        <taxon>unclassified sequences</taxon>
        <taxon>metagenomes</taxon>
        <taxon>ecological metagenomes</taxon>
    </lineage>
</organism>